<keyword evidence="3" id="KW-1185">Reference proteome</keyword>
<dbReference type="eggNOG" id="COG4980">
    <property type="taxonomic scope" value="Bacteria"/>
</dbReference>
<dbReference type="OrthoDB" id="2199637at2"/>
<reference evidence="2 3" key="1">
    <citation type="submission" date="2013-03" db="EMBL/GenBank/DDBJ databases">
        <title>The Genome Sequence of Enterococcus columbae ATCC_51263 (PacBio/Illumina hybrid assembly).</title>
        <authorList>
            <consortium name="The Broad Institute Genomics Platform"/>
            <consortium name="The Broad Institute Genome Sequencing Center for Infectious Disease"/>
            <person name="Earl A."/>
            <person name="Russ C."/>
            <person name="Gilmore M."/>
            <person name="Surin D."/>
            <person name="Walker B."/>
            <person name="Young S."/>
            <person name="Zeng Q."/>
            <person name="Gargeya S."/>
            <person name="Fitzgerald M."/>
            <person name="Haas B."/>
            <person name="Abouelleil A."/>
            <person name="Allen A.W."/>
            <person name="Alvarado L."/>
            <person name="Arachchi H.M."/>
            <person name="Berlin A.M."/>
            <person name="Chapman S.B."/>
            <person name="Gainer-Dewar J."/>
            <person name="Goldberg J."/>
            <person name="Griggs A."/>
            <person name="Gujja S."/>
            <person name="Hansen M."/>
            <person name="Howarth C."/>
            <person name="Imamovic A."/>
            <person name="Ireland A."/>
            <person name="Larimer J."/>
            <person name="McCowan C."/>
            <person name="Murphy C."/>
            <person name="Pearson M."/>
            <person name="Poon T.W."/>
            <person name="Priest M."/>
            <person name="Roberts A."/>
            <person name="Saif S."/>
            <person name="Shea T."/>
            <person name="Sisk P."/>
            <person name="Sykes S."/>
            <person name="Wortman J."/>
            <person name="Nusbaum C."/>
            <person name="Birren B."/>
        </authorList>
    </citation>
    <scope>NUCLEOTIDE SEQUENCE [LARGE SCALE GENOMIC DNA]</scope>
    <source>
        <strain evidence="2 3">ATCC 51263</strain>
    </source>
</reference>
<proteinExistence type="predicted"/>
<keyword evidence="1" id="KW-0472">Membrane</keyword>
<evidence type="ECO:0000313" key="3">
    <source>
        <dbReference type="Proteomes" id="UP000014113"/>
    </source>
</evidence>
<sequence length="204" mass="22247">MSNKGGFLLGALIGGTAAAVTALLLAPESGKDLRNRLAKQVDDLLDTTSDYGDQAANKADALKKYAQEKAVQFAKQSEELSALLKEKTGYTTNEIYQDLKEQVTDLTKKVKDSVKEIDEEVIEPVAEDIVLDFEALAQEEQEQAQTEEDVLIEDIHAIIDQVAAETKETPDTTMADAMEKAVEAVDDVKQATESKAVAELEKDK</sequence>
<evidence type="ECO:0000313" key="2">
    <source>
        <dbReference type="EMBL" id="EOW84301.1"/>
    </source>
</evidence>
<dbReference type="PANTHER" id="PTHR35792">
    <property type="entry name" value="GENERAL STRESS PROTEIN"/>
    <property type="match status" value="1"/>
</dbReference>
<dbReference type="PATRIC" id="fig|1121865.3.peg.189"/>
<dbReference type="Proteomes" id="UP000014113">
    <property type="component" value="Unassembled WGS sequence"/>
</dbReference>
<keyword evidence="1" id="KW-0812">Transmembrane</keyword>
<organism evidence="2 3">
    <name type="scientific">Enterococcus columbae DSM 7374 = ATCC 51263</name>
    <dbReference type="NCBI Taxonomy" id="1121865"/>
    <lineage>
        <taxon>Bacteria</taxon>
        <taxon>Bacillati</taxon>
        <taxon>Bacillota</taxon>
        <taxon>Bacilli</taxon>
        <taxon>Lactobacillales</taxon>
        <taxon>Enterococcaceae</taxon>
        <taxon>Enterococcus</taxon>
    </lineage>
</organism>
<keyword evidence="1" id="KW-1133">Transmembrane helix</keyword>
<dbReference type="RefSeq" id="WP_016182364.1">
    <property type="nucleotide sequence ID" value="NZ_JXKI01000002.1"/>
</dbReference>
<dbReference type="AlphaFoldDB" id="S0KVI0"/>
<evidence type="ECO:0008006" key="4">
    <source>
        <dbReference type="Google" id="ProtNLM"/>
    </source>
</evidence>
<feature type="transmembrane region" description="Helical" evidence="1">
    <location>
        <begin position="6"/>
        <end position="26"/>
    </location>
</feature>
<dbReference type="PANTHER" id="PTHR35792:SF1">
    <property type="entry name" value="SLL0268 PROTEIN"/>
    <property type="match status" value="1"/>
</dbReference>
<dbReference type="InterPro" id="IPR052928">
    <property type="entry name" value="Desiccation-related_membrane"/>
</dbReference>
<dbReference type="EMBL" id="ASWJ01000004">
    <property type="protein sequence ID" value="EOW84301.1"/>
    <property type="molecule type" value="Genomic_DNA"/>
</dbReference>
<dbReference type="STRING" id="1121865.OMW_00197"/>
<gene>
    <name evidence="2" type="ORF">I568_00795</name>
</gene>
<dbReference type="Pfam" id="PF12732">
    <property type="entry name" value="YtxH"/>
    <property type="match status" value="1"/>
</dbReference>
<dbReference type="InterPro" id="IPR024623">
    <property type="entry name" value="YtxH"/>
</dbReference>
<protein>
    <recommendedName>
        <fullName evidence="4">General stress protein</fullName>
    </recommendedName>
</protein>
<name>S0KVI0_9ENTE</name>
<accession>S0KVI0</accession>
<evidence type="ECO:0000256" key="1">
    <source>
        <dbReference type="SAM" id="Phobius"/>
    </source>
</evidence>
<comment type="caution">
    <text evidence="2">The sequence shown here is derived from an EMBL/GenBank/DDBJ whole genome shotgun (WGS) entry which is preliminary data.</text>
</comment>